<name>A0A179EWT5_METCM</name>
<feature type="compositionally biased region" description="Basic and acidic residues" evidence="1">
    <location>
        <begin position="204"/>
        <end position="213"/>
    </location>
</feature>
<feature type="region of interest" description="Disordered" evidence="1">
    <location>
        <begin position="147"/>
        <end position="304"/>
    </location>
</feature>
<feature type="compositionally biased region" description="Basic and acidic residues" evidence="1">
    <location>
        <begin position="451"/>
        <end position="463"/>
    </location>
</feature>
<dbReference type="GeneID" id="28849567"/>
<evidence type="ECO:0000259" key="2">
    <source>
        <dbReference type="SMART" id="SM00717"/>
    </source>
</evidence>
<feature type="domain" description="Myb-like" evidence="2">
    <location>
        <begin position="535"/>
        <end position="587"/>
    </location>
</feature>
<dbReference type="OrthoDB" id="4927382at2759"/>
<dbReference type="EMBL" id="LSBJ02000008">
    <property type="protein sequence ID" value="OAQ57644.2"/>
    <property type="molecule type" value="Genomic_DNA"/>
</dbReference>
<feature type="compositionally biased region" description="Basic and acidic residues" evidence="1">
    <location>
        <begin position="225"/>
        <end position="249"/>
    </location>
</feature>
<evidence type="ECO:0000256" key="1">
    <source>
        <dbReference type="SAM" id="MobiDB-lite"/>
    </source>
</evidence>
<feature type="region of interest" description="Disordered" evidence="1">
    <location>
        <begin position="1"/>
        <end position="113"/>
    </location>
</feature>
<proteinExistence type="predicted"/>
<feature type="compositionally biased region" description="Polar residues" evidence="1">
    <location>
        <begin position="192"/>
        <end position="203"/>
    </location>
</feature>
<accession>A0A179EWT5</accession>
<dbReference type="AlphaFoldDB" id="A0A179EWT5"/>
<feature type="compositionally biased region" description="Low complexity" evidence="1">
    <location>
        <begin position="30"/>
        <end position="40"/>
    </location>
</feature>
<feature type="compositionally biased region" description="Polar residues" evidence="1">
    <location>
        <begin position="286"/>
        <end position="304"/>
    </location>
</feature>
<comment type="caution">
    <text evidence="3">The sequence shown here is derived from an EMBL/GenBank/DDBJ whole genome shotgun (WGS) entry which is preliminary data.</text>
</comment>
<feature type="compositionally biased region" description="Polar residues" evidence="1">
    <location>
        <begin position="1"/>
        <end position="27"/>
    </location>
</feature>
<evidence type="ECO:0000313" key="4">
    <source>
        <dbReference type="Proteomes" id="UP000078397"/>
    </source>
</evidence>
<feature type="compositionally biased region" description="Polar residues" evidence="1">
    <location>
        <begin position="96"/>
        <end position="108"/>
    </location>
</feature>
<dbReference type="KEGG" id="pchm:VFPPC_06560"/>
<reference evidence="3 4" key="1">
    <citation type="journal article" date="2016" name="PLoS Pathog.">
        <title>Biosynthesis of antibiotic leucinostatins in bio-control fungus Purpureocillium lilacinum and their inhibition on phytophthora revealed by genome mining.</title>
        <authorList>
            <person name="Wang G."/>
            <person name="Liu Z."/>
            <person name="Lin R."/>
            <person name="Li E."/>
            <person name="Mao Z."/>
            <person name="Ling J."/>
            <person name="Yang Y."/>
            <person name="Yin W.B."/>
            <person name="Xie B."/>
        </authorList>
    </citation>
    <scope>NUCLEOTIDE SEQUENCE [LARGE SCALE GENOMIC DNA]</scope>
    <source>
        <strain evidence="3">170</strain>
    </source>
</reference>
<feature type="region of interest" description="Disordered" evidence="1">
    <location>
        <begin position="358"/>
        <end position="463"/>
    </location>
</feature>
<dbReference type="InterPro" id="IPR001005">
    <property type="entry name" value="SANT/Myb"/>
</dbReference>
<feature type="compositionally biased region" description="Basic and acidic residues" evidence="1">
    <location>
        <begin position="79"/>
        <end position="94"/>
    </location>
</feature>
<gene>
    <name evidence="3" type="ORF">VFPPC_06560</name>
</gene>
<sequence>MATPVSFHNQRFWTPSTHVHMNYSGSKRLSAAQQQSSPSPDRAEKPSRKPSSRSSCHVVDDQTAKTVEIISIPSDEESDVKCDSHDNEPQERLTHVSHQPTPASTLRQGSMMPECTKSPRILAWDECTGAIDYHEASADAVFLERTTDTAHASPSPRARFVVRDEDADCEQTASSVRQSSAGLDYTPRQIEKASTNASLSNTADKPEHAHPDDTLPSVEALAASAKEELGDTHRVGERNRQSNRGDGHEGLGAPASPSVTVYQEASRSPSPVSAQSTTSSAASPFHSPQTPGSTRASTPAVSRQVNMSLKNLSCDLEPMQITSSRVATEDIVNTLKDPPPVQPQLPDSSNVKSNIYVQINDKNMETRSSKSPSYRRIRPTTMNEKSQWRDRDDPHRQDGVRRQSDTEYCPSSTDDDDRQDSDDDELIQQDSRKRRRFGSPSIGSRMPSKRHYPDTSTRERRPRDMLLSAISHPSTDSIDGAEFEEWALKNVQLKRTIVNDKATFQLQFDWDLCMKHGYAMHPRSKRSQKQGGHSTRARFTPEEDCLLKKLKEELGLSWADIHARFSDKFAWRSKEALQVRYCTKLKFRR</sequence>
<keyword evidence="4" id="KW-1185">Reference proteome</keyword>
<dbReference type="RefSeq" id="XP_022283891.1">
    <property type="nucleotide sequence ID" value="XM_022428520.1"/>
</dbReference>
<dbReference type="STRING" id="1380566.A0A179EWT5"/>
<feature type="compositionally biased region" description="Polar residues" evidence="1">
    <location>
        <begin position="171"/>
        <end position="181"/>
    </location>
</feature>
<protein>
    <submittedName>
        <fullName evidence="3">Thioredoxin reductase</fullName>
    </submittedName>
</protein>
<feature type="compositionally biased region" description="Polar residues" evidence="1">
    <location>
        <begin position="257"/>
        <end position="267"/>
    </location>
</feature>
<evidence type="ECO:0000313" key="3">
    <source>
        <dbReference type="EMBL" id="OAQ57644.2"/>
    </source>
</evidence>
<dbReference type="SMART" id="SM00717">
    <property type="entry name" value="SANT"/>
    <property type="match status" value="1"/>
</dbReference>
<feature type="compositionally biased region" description="Low complexity" evidence="1">
    <location>
        <begin position="268"/>
        <end position="284"/>
    </location>
</feature>
<feature type="compositionally biased region" description="Basic and acidic residues" evidence="1">
    <location>
        <begin position="386"/>
        <end position="405"/>
    </location>
</feature>
<dbReference type="CDD" id="cd00167">
    <property type="entry name" value="SANT"/>
    <property type="match status" value="1"/>
</dbReference>
<organism evidence="3 4">
    <name type="scientific">Pochonia chlamydosporia 170</name>
    <dbReference type="NCBI Taxonomy" id="1380566"/>
    <lineage>
        <taxon>Eukaryota</taxon>
        <taxon>Fungi</taxon>
        <taxon>Dikarya</taxon>
        <taxon>Ascomycota</taxon>
        <taxon>Pezizomycotina</taxon>
        <taxon>Sordariomycetes</taxon>
        <taxon>Hypocreomycetidae</taxon>
        <taxon>Hypocreales</taxon>
        <taxon>Clavicipitaceae</taxon>
        <taxon>Pochonia</taxon>
    </lineage>
</organism>
<dbReference type="Proteomes" id="UP000078397">
    <property type="component" value="Unassembled WGS sequence"/>
</dbReference>
<feature type="compositionally biased region" description="Acidic residues" evidence="1">
    <location>
        <begin position="413"/>
        <end position="427"/>
    </location>
</feature>